<dbReference type="EMBL" id="NXID01000105">
    <property type="protein sequence ID" value="RXK11999.1"/>
    <property type="molecule type" value="Genomic_DNA"/>
</dbReference>
<dbReference type="SUPFAM" id="SSF82185">
    <property type="entry name" value="Histone H3 K4-specific methyltransferase SET7/9 N-terminal domain"/>
    <property type="match status" value="1"/>
</dbReference>
<protein>
    <submittedName>
        <fullName evidence="1">Uncharacterized protein</fullName>
    </submittedName>
</protein>
<name>A0AAX2ADM7_9BACT</name>
<gene>
    <name evidence="1" type="ORF">CP985_14860</name>
</gene>
<dbReference type="KEGG" id="amyt:AMYT_1292"/>
<proteinExistence type="predicted"/>
<evidence type="ECO:0000313" key="2">
    <source>
        <dbReference type="Proteomes" id="UP000290092"/>
    </source>
</evidence>
<dbReference type="RefSeq" id="WP_114841734.1">
    <property type="nucleotide sequence ID" value="NZ_CP031219.1"/>
</dbReference>
<reference evidence="1 2" key="1">
    <citation type="submission" date="2017-09" db="EMBL/GenBank/DDBJ databases">
        <title>Genomics of the genus Arcobacter.</title>
        <authorList>
            <person name="Perez-Cataluna A."/>
            <person name="Figueras M.J."/>
            <person name="Salas-Masso N."/>
        </authorList>
    </citation>
    <scope>NUCLEOTIDE SEQUENCE [LARGE SCALE GENOMIC DNA]</scope>
    <source>
        <strain evidence="1 2">CECT 7386</strain>
    </source>
</reference>
<evidence type="ECO:0000313" key="1">
    <source>
        <dbReference type="EMBL" id="RXK11999.1"/>
    </source>
</evidence>
<comment type="caution">
    <text evidence="1">The sequence shown here is derived from an EMBL/GenBank/DDBJ whole genome shotgun (WGS) entry which is preliminary data.</text>
</comment>
<organism evidence="1 2">
    <name type="scientific">Malaciobacter mytili LMG 24559</name>
    <dbReference type="NCBI Taxonomy" id="1032238"/>
    <lineage>
        <taxon>Bacteria</taxon>
        <taxon>Pseudomonadati</taxon>
        <taxon>Campylobacterota</taxon>
        <taxon>Epsilonproteobacteria</taxon>
        <taxon>Campylobacterales</taxon>
        <taxon>Arcobacteraceae</taxon>
        <taxon>Malaciobacter</taxon>
    </lineage>
</organism>
<dbReference type="AlphaFoldDB" id="A0AAX2ADM7"/>
<accession>A0AAX2ADM7</accession>
<dbReference type="Proteomes" id="UP000290092">
    <property type="component" value="Unassembled WGS sequence"/>
</dbReference>
<sequence>MQILLSFILTLNILYAQNLIEKNGKFYENKKLYSGEIKKEKFFLNSFSEEITTYKNGDIIAKKRYVYEKNQVGYTNKYIKDLISSEYIWDFNKNRILYKGYYLGNLREEGFFDFKFKKVGIWKKYFYGDLLKEEFNYDLYNEYFSNKDDFYVPKEKWQEFEKKYEYKETSVYYDEKGTLFIPDKNFKYSTFNGTVKHLVNEKPILSYKYKDGFCYENIEYYYNGKKKSEMILEEKEFGFFKKKKWVGVLKNYYYNGKIKEEFTITIGKAYRSELDVLKSSLNPANTKSLSPGVYETFSTSGPFKQYYSNGQLMVEGENYNKSNNIEELIIYDKNGNRIFLQ</sequence>
<keyword evidence="2" id="KW-1185">Reference proteome</keyword>